<dbReference type="EMBL" id="JAVDUG010000007">
    <property type="protein sequence ID" value="MDR6780393.1"/>
    <property type="molecule type" value="Genomic_DNA"/>
</dbReference>
<organism evidence="1 2">
    <name type="scientific">Paenibacillus peoriae</name>
    <dbReference type="NCBI Taxonomy" id="59893"/>
    <lineage>
        <taxon>Bacteria</taxon>
        <taxon>Bacillati</taxon>
        <taxon>Bacillota</taxon>
        <taxon>Bacilli</taxon>
        <taxon>Bacillales</taxon>
        <taxon>Paenibacillaceae</taxon>
        <taxon>Paenibacillus</taxon>
    </lineage>
</organism>
<protein>
    <submittedName>
        <fullName evidence="1">Uncharacterized protein</fullName>
    </submittedName>
</protein>
<dbReference type="RefSeq" id="WP_310168972.1">
    <property type="nucleotide sequence ID" value="NZ_JAVDUG010000007.1"/>
</dbReference>
<evidence type="ECO:0000313" key="2">
    <source>
        <dbReference type="Proteomes" id="UP001266807"/>
    </source>
</evidence>
<gene>
    <name evidence="1" type="ORF">J2W98_004688</name>
</gene>
<name>A0ABU1QLF5_9BACL</name>
<reference evidence="1 2" key="1">
    <citation type="submission" date="2023-07" db="EMBL/GenBank/DDBJ databases">
        <title>Sorghum-associated microbial communities from plants grown in Nebraska, USA.</title>
        <authorList>
            <person name="Schachtman D."/>
        </authorList>
    </citation>
    <scope>NUCLEOTIDE SEQUENCE [LARGE SCALE GENOMIC DNA]</scope>
    <source>
        <strain evidence="1 2">BE143</strain>
    </source>
</reference>
<sequence length="59" mass="6688">MKFEISDEMLRKIEEWDSCIPIDVTGAKYAYTFIPTGIGLVVNVRCDVCNRVLGLSDDF</sequence>
<dbReference type="Proteomes" id="UP001266807">
    <property type="component" value="Unassembled WGS sequence"/>
</dbReference>
<proteinExistence type="predicted"/>
<keyword evidence="2" id="KW-1185">Reference proteome</keyword>
<accession>A0ABU1QLF5</accession>
<comment type="caution">
    <text evidence="1">The sequence shown here is derived from an EMBL/GenBank/DDBJ whole genome shotgun (WGS) entry which is preliminary data.</text>
</comment>
<evidence type="ECO:0000313" key="1">
    <source>
        <dbReference type="EMBL" id="MDR6780393.1"/>
    </source>
</evidence>